<dbReference type="SUPFAM" id="SSF51905">
    <property type="entry name" value="FAD/NAD(P)-binding domain"/>
    <property type="match status" value="1"/>
</dbReference>
<sequence length="524" mass="58889">MDVDVVVVGAGISGLSAAKWLKEAGVSVVVLEARDRVGGRTHTKKDPKVNYVDIGGSYVGPTQNHLLRMAKELGIENYKVNEVEDILHYKNGKRTRFRTGTLPGRRNPFVAMDINNILWLMDKMGEEIPANAPWAAPHAEEWDTMTYKTFLKKNCWTKGAVDFFNQFIGIIITSESYEASLLSFLWYVKQCGGAKRIFSTTNGGQERKFKGGSQQISEKIAEKLGDGVVIMSSPVVEIDQEAKDRVLVKPLKAKEYKAHYVILACPPVLQMKIHFKPSLPPLRNQLMQRTPMGSVMKVILYYKTTFWRENGLCGSFLIEGGDDHPVFLTLDDTKPDGSHPAIVGFIQADKCRRMGSFSPDERKERVARSLAEATGYQEFLKPIHYEEKNWMEEQYSGGCYTAMYPPGFFIRYGKVLRAPIGRLHFAGTETAVTWSGYMEGAIEAGERAAREILHKMGRITRDQIWQREPESEDVVAKPFVCSFTEKYTPSVPGFIKIMLVSTAVGAAAYAFLTCSKFAIRRKCL</sequence>
<dbReference type="OrthoDB" id="337104at2759"/>
<keyword evidence="10" id="KW-0285">Flavoprotein</keyword>
<dbReference type="Gene3D" id="3.90.660.10">
    <property type="match status" value="1"/>
</dbReference>
<keyword evidence="13" id="KW-1185">Reference proteome</keyword>
<dbReference type="Gene3D" id="6.10.250.130">
    <property type="match status" value="1"/>
</dbReference>
<evidence type="ECO:0000256" key="2">
    <source>
        <dbReference type="ARBA" id="ARBA00004362"/>
    </source>
</evidence>
<feature type="binding site" evidence="9">
    <location>
        <position position="345"/>
    </location>
    <ligand>
        <name>substrate</name>
    </ligand>
</feature>
<dbReference type="InterPro" id="IPR050703">
    <property type="entry name" value="Flavin_MAO"/>
</dbReference>
<evidence type="ECO:0000256" key="1">
    <source>
        <dbReference type="ARBA" id="ARBA00001974"/>
    </source>
</evidence>
<feature type="transmembrane region" description="Helical" evidence="10">
    <location>
        <begin position="493"/>
        <end position="512"/>
    </location>
</feature>
<comment type="subcellular location">
    <subcellularLocation>
        <location evidence="2">Mitochondrion outer membrane</location>
        <topology evidence="2">Single-pass type IV membrane protein</topology>
        <orientation evidence="2">Cytoplasmic side</orientation>
    </subcellularLocation>
</comment>
<dbReference type="PANTHER" id="PTHR43563:SF1">
    <property type="entry name" value="AMINE OXIDASE [FLAVIN-CONTAINING] B"/>
    <property type="match status" value="1"/>
</dbReference>
<dbReference type="InterPro" id="IPR036188">
    <property type="entry name" value="FAD/NAD-bd_sf"/>
</dbReference>
<evidence type="ECO:0000259" key="11">
    <source>
        <dbReference type="Pfam" id="PF01593"/>
    </source>
</evidence>
<evidence type="ECO:0000256" key="10">
    <source>
        <dbReference type="RuleBase" id="RU362067"/>
    </source>
</evidence>
<comment type="similarity">
    <text evidence="3 10">Belongs to the flavin monoamine oxidase family.</text>
</comment>
<dbReference type="GO" id="GO:0008131">
    <property type="term" value="F:primary methylamine oxidase activity"/>
    <property type="evidence" value="ECO:0007669"/>
    <property type="project" value="TreeGrafter"/>
</dbReference>
<dbReference type="STRING" id="407821.A0A087UP15"/>
<evidence type="ECO:0000256" key="4">
    <source>
        <dbReference type="ARBA" id="ARBA00023002"/>
    </source>
</evidence>
<feature type="binding site" evidence="9">
    <location>
        <position position="429"/>
    </location>
    <ligand>
        <name>FAD</name>
        <dbReference type="ChEBI" id="CHEBI:57692"/>
    </ligand>
</feature>
<keyword evidence="10" id="KW-0812">Transmembrane</keyword>
<evidence type="ECO:0000256" key="3">
    <source>
        <dbReference type="ARBA" id="ARBA00005995"/>
    </source>
</evidence>
<keyword evidence="10" id="KW-0274">FAD</keyword>
<proteinExistence type="inferred from homology"/>
<dbReference type="GO" id="GO:0097621">
    <property type="term" value="F:monoamine oxidase activity"/>
    <property type="evidence" value="ECO:0007669"/>
    <property type="project" value="UniProtKB-EC"/>
</dbReference>
<accession>A0A087UP15</accession>
<evidence type="ECO:0000313" key="13">
    <source>
        <dbReference type="Proteomes" id="UP000054359"/>
    </source>
</evidence>
<reference evidence="12 13" key="1">
    <citation type="submission" date="2013-11" db="EMBL/GenBank/DDBJ databases">
        <title>Genome sequencing of Stegodyphus mimosarum.</title>
        <authorList>
            <person name="Bechsgaard J."/>
        </authorList>
    </citation>
    <scope>NUCLEOTIDE SEQUENCE [LARGE SCALE GENOMIC DNA]</scope>
</reference>
<dbReference type="SUPFAM" id="SSF54373">
    <property type="entry name" value="FAD-linked reductases, C-terminal domain"/>
    <property type="match status" value="1"/>
</dbReference>
<dbReference type="PANTHER" id="PTHR43563">
    <property type="entry name" value="AMINE OXIDASE"/>
    <property type="match status" value="1"/>
</dbReference>
<comment type="catalytic activity">
    <reaction evidence="6">
        <text>a secondary aliphatic amine + O2 + H2O = a primary amine + an aldehyde + H2O2</text>
        <dbReference type="Rhea" id="RHEA:26414"/>
        <dbReference type="ChEBI" id="CHEBI:15377"/>
        <dbReference type="ChEBI" id="CHEBI:15379"/>
        <dbReference type="ChEBI" id="CHEBI:16240"/>
        <dbReference type="ChEBI" id="CHEBI:17478"/>
        <dbReference type="ChEBI" id="CHEBI:58855"/>
        <dbReference type="ChEBI" id="CHEBI:65296"/>
        <dbReference type="EC" id="1.4.3.4"/>
    </reaction>
</comment>
<organism evidence="12 13">
    <name type="scientific">Stegodyphus mimosarum</name>
    <name type="common">African social velvet spider</name>
    <dbReference type="NCBI Taxonomy" id="407821"/>
    <lineage>
        <taxon>Eukaryota</taxon>
        <taxon>Metazoa</taxon>
        <taxon>Ecdysozoa</taxon>
        <taxon>Arthropoda</taxon>
        <taxon>Chelicerata</taxon>
        <taxon>Arachnida</taxon>
        <taxon>Araneae</taxon>
        <taxon>Araneomorphae</taxon>
        <taxon>Entelegynae</taxon>
        <taxon>Eresoidea</taxon>
        <taxon>Eresidae</taxon>
        <taxon>Stegodyphus</taxon>
    </lineage>
</organism>
<keyword evidence="4 10" id="KW-0560">Oxidoreductase</keyword>
<dbReference type="AlphaFoldDB" id="A0A087UP15"/>
<dbReference type="InterPro" id="IPR002937">
    <property type="entry name" value="Amino_oxidase"/>
</dbReference>
<comment type="catalytic activity">
    <reaction evidence="7">
        <text>benzylamine + O2 + H2O = benzaldehyde + H2O2 + NH4(+)</text>
        <dbReference type="Rhea" id="RHEA:59424"/>
        <dbReference type="ChEBI" id="CHEBI:15377"/>
        <dbReference type="ChEBI" id="CHEBI:15379"/>
        <dbReference type="ChEBI" id="CHEBI:16240"/>
        <dbReference type="ChEBI" id="CHEBI:17169"/>
        <dbReference type="ChEBI" id="CHEBI:28938"/>
        <dbReference type="ChEBI" id="CHEBI:225238"/>
    </reaction>
    <physiologicalReaction direction="left-to-right" evidence="7">
        <dbReference type="Rhea" id="RHEA:59425"/>
    </physiologicalReaction>
</comment>
<feature type="non-terminal residue" evidence="12">
    <location>
        <position position="524"/>
    </location>
</feature>
<dbReference type="Gene3D" id="3.50.50.60">
    <property type="entry name" value="FAD/NAD(P)-binding domain"/>
    <property type="match status" value="1"/>
</dbReference>
<dbReference type="OMA" id="PIHWAGT"/>
<feature type="binding site" evidence="9">
    <location>
        <position position="235"/>
    </location>
    <ligand>
        <name>FAD</name>
        <dbReference type="ChEBI" id="CHEBI:57692"/>
    </ligand>
</feature>
<dbReference type="Pfam" id="PF01593">
    <property type="entry name" value="Amino_oxidase"/>
    <property type="match status" value="1"/>
</dbReference>
<dbReference type="PRINTS" id="PR00757">
    <property type="entry name" value="AMINEOXDASEF"/>
</dbReference>
<keyword evidence="10" id="KW-1133">Transmembrane helix</keyword>
<comment type="catalytic activity">
    <reaction evidence="8">
        <text>N-acetylputrescine + O2 + H2O = 4-acetamidobutanal + H2O2 + NH4(+)</text>
        <dbReference type="Rhea" id="RHEA:70283"/>
        <dbReference type="ChEBI" id="CHEBI:7386"/>
        <dbReference type="ChEBI" id="CHEBI:15377"/>
        <dbReference type="ChEBI" id="CHEBI:15379"/>
        <dbReference type="ChEBI" id="CHEBI:16240"/>
        <dbReference type="ChEBI" id="CHEBI:28938"/>
        <dbReference type="ChEBI" id="CHEBI:58263"/>
    </reaction>
    <physiologicalReaction direction="left-to-right" evidence="8">
        <dbReference type="Rhea" id="RHEA:70284"/>
    </physiologicalReaction>
</comment>
<evidence type="ECO:0000256" key="7">
    <source>
        <dbReference type="ARBA" id="ARBA00049354"/>
    </source>
</evidence>
<comment type="cofactor">
    <cofactor evidence="1 10">
        <name>FAD</name>
        <dbReference type="ChEBI" id="CHEBI:57692"/>
    </cofactor>
</comment>
<evidence type="ECO:0000313" key="12">
    <source>
        <dbReference type="EMBL" id="KFM79104.1"/>
    </source>
</evidence>
<dbReference type="EC" id="1.4.3.-" evidence="10"/>
<dbReference type="Proteomes" id="UP000054359">
    <property type="component" value="Unassembled WGS sequence"/>
</dbReference>
<evidence type="ECO:0000256" key="9">
    <source>
        <dbReference type="PIRSR" id="PIRSR601613-1"/>
    </source>
</evidence>
<evidence type="ECO:0000256" key="5">
    <source>
        <dbReference type="ARBA" id="ARBA00045409"/>
    </source>
</evidence>
<dbReference type="Gene3D" id="1.10.405.10">
    <property type="entry name" value="Guanine Nucleotide Dissociation Inhibitor, domain 1"/>
    <property type="match status" value="1"/>
</dbReference>
<feature type="binding site" evidence="9">
    <location>
        <begin position="32"/>
        <end position="33"/>
    </location>
    <ligand>
        <name>FAD</name>
        <dbReference type="ChEBI" id="CHEBI:57692"/>
    </ligand>
</feature>
<dbReference type="GO" id="GO:0050660">
    <property type="term" value="F:flavin adenine dinucleotide binding"/>
    <property type="evidence" value="ECO:0007669"/>
    <property type="project" value="TreeGrafter"/>
</dbReference>
<evidence type="ECO:0000256" key="8">
    <source>
        <dbReference type="ARBA" id="ARBA00049430"/>
    </source>
</evidence>
<feature type="domain" description="Amine oxidase" evidence="11">
    <location>
        <begin position="12"/>
        <end position="453"/>
    </location>
</feature>
<dbReference type="InterPro" id="IPR001613">
    <property type="entry name" value="Flavin_amine_oxidase"/>
</dbReference>
<feature type="binding site" evidence="9">
    <location>
        <position position="13"/>
    </location>
    <ligand>
        <name>FAD</name>
        <dbReference type="ChEBI" id="CHEBI:57692"/>
    </ligand>
</feature>
<dbReference type="GO" id="GO:0005741">
    <property type="term" value="C:mitochondrial outer membrane"/>
    <property type="evidence" value="ECO:0007669"/>
    <property type="project" value="UniProtKB-SubCell"/>
</dbReference>
<name>A0A087UP15_STEMI</name>
<protein>
    <recommendedName>
        <fullName evidence="10">Amine oxidase</fullName>
        <ecNumber evidence="10">1.4.3.-</ecNumber>
    </recommendedName>
</protein>
<dbReference type="EMBL" id="KK120814">
    <property type="protein sequence ID" value="KFM79104.1"/>
    <property type="molecule type" value="Genomic_DNA"/>
</dbReference>
<evidence type="ECO:0000256" key="6">
    <source>
        <dbReference type="ARBA" id="ARBA00048448"/>
    </source>
</evidence>
<gene>
    <name evidence="12" type="ORF">X975_08454</name>
</gene>
<comment type="function">
    <text evidence="5">Catalyzes the oxidative deamination of primary and some secondary amines such as neurotransmitters, and exogenous amines including the tertiary amine, neurotoxin 1-methyl-4-phenyl-1,2,3,6-tetrahydropyridine (MPTP), with concomitant reduction of oxygen to hydrogen peroxide and participates in the metabolism of neuroactive and vasoactive amines in the central nervous system and peripheral tissues. Preferentially degrades benzylamine and phenylethylamine.</text>
</comment>
<keyword evidence="10" id="KW-0472">Membrane</keyword>